<organism evidence="1 2">
    <name type="scientific">Canna indica</name>
    <name type="common">Indian-shot</name>
    <dbReference type="NCBI Taxonomy" id="4628"/>
    <lineage>
        <taxon>Eukaryota</taxon>
        <taxon>Viridiplantae</taxon>
        <taxon>Streptophyta</taxon>
        <taxon>Embryophyta</taxon>
        <taxon>Tracheophyta</taxon>
        <taxon>Spermatophyta</taxon>
        <taxon>Magnoliopsida</taxon>
        <taxon>Liliopsida</taxon>
        <taxon>Zingiberales</taxon>
        <taxon>Cannaceae</taxon>
        <taxon>Canna</taxon>
    </lineage>
</organism>
<reference evidence="1 2" key="1">
    <citation type="submission" date="2023-10" db="EMBL/GenBank/DDBJ databases">
        <title>Chromosome-scale genome assembly provides insights into flower coloration mechanisms of Canna indica.</title>
        <authorList>
            <person name="Li C."/>
        </authorList>
    </citation>
    <scope>NUCLEOTIDE SEQUENCE [LARGE SCALE GENOMIC DNA]</scope>
    <source>
        <tissue evidence="1">Flower</tissue>
    </source>
</reference>
<sequence>MSRWADASLSLAPAAIPRSCLVYGSSNLDRLIGSKSEPKTIQVLFCPILPDRCHVPSAPLQKRRPRERGDAVIPARVVSFVPVRLPPVSCSLFGAKSAKPCGWRRLVAVTGTRCLALSL</sequence>
<keyword evidence="2" id="KW-1185">Reference proteome</keyword>
<gene>
    <name evidence="1" type="ORF">Cni_G11294</name>
</gene>
<name>A0AAQ3K612_9LILI</name>
<evidence type="ECO:0000313" key="1">
    <source>
        <dbReference type="EMBL" id="WOL02575.1"/>
    </source>
</evidence>
<accession>A0AAQ3K612</accession>
<dbReference type="AlphaFoldDB" id="A0AAQ3K612"/>
<protein>
    <submittedName>
        <fullName evidence="1">Uncharacterized protein</fullName>
    </submittedName>
</protein>
<dbReference type="EMBL" id="CP136892">
    <property type="protein sequence ID" value="WOL02575.1"/>
    <property type="molecule type" value="Genomic_DNA"/>
</dbReference>
<dbReference type="Proteomes" id="UP001327560">
    <property type="component" value="Chromosome 3"/>
</dbReference>
<evidence type="ECO:0000313" key="2">
    <source>
        <dbReference type="Proteomes" id="UP001327560"/>
    </source>
</evidence>
<proteinExistence type="predicted"/>